<evidence type="ECO:0000256" key="2">
    <source>
        <dbReference type="ARBA" id="ARBA00022801"/>
    </source>
</evidence>
<evidence type="ECO:0000256" key="1">
    <source>
        <dbReference type="ARBA" id="ARBA00010702"/>
    </source>
</evidence>
<gene>
    <name evidence="3" type="ORF">SDC9_57156</name>
</gene>
<evidence type="ECO:0008006" key="4">
    <source>
        <dbReference type="Google" id="ProtNLM"/>
    </source>
</evidence>
<dbReference type="PANTHER" id="PTHR16222">
    <property type="entry name" value="ADP-RIBOSYLGLYCOHYDROLASE"/>
    <property type="match status" value="1"/>
</dbReference>
<accession>A0A644X4N8</accession>
<dbReference type="EMBL" id="VSSQ01001745">
    <property type="protein sequence ID" value="MPM10821.1"/>
    <property type="molecule type" value="Genomic_DNA"/>
</dbReference>
<dbReference type="PANTHER" id="PTHR16222:SF24">
    <property type="entry name" value="ADP-RIBOSYLHYDROLASE ARH3"/>
    <property type="match status" value="1"/>
</dbReference>
<dbReference type="InterPro" id="IPR036705">
    <property type="entry name" value="Ribosyl_crysJ1_sf"/>
</dbReference>
<proteinExistence type="inferred from homology"/>
<organism evidence="3">
    <name type="scientific">bioreactor metagenome</name>
    <dbReference type="NCBI Taxonomy" id="1076179"/>
    <lineage>
        <taxon>unclassified sequences</taxon>
        <taxon>metagenomes</taxon>
        <taxon>ecological metagenomes</taxon>
    </lineage>
</organism>
<keyword evidence="2" id="KW-0378">Hydrolase</keyword>
<comment type="caution">
    <text evidence="3">The sequence shown here is derived from an EMBL/GenBank/DDBJ whole genome shotgun (WGS) entry which is preliminary data.</text>
</comment>
<dbReference type="AlphaFoldDB" id="A0A644X4N8"/>
<dbReference type="GO" id="GO:0016787">
    <property type="term" value="F:hydrolase activity"/>
    <property type="evidence" value="ECO:0007669"/>
    <property type="project" value="UniProtKB-KW"/>
</dbReference>
<dbReference type="InterPro" id="IPR005502">
    <property type="entry name" value="Ribosyl_crysJ1"/>
</dbReference>
<dbReference type="InterPro" id="IPR050792">
    <property type="entry name" value="ADP-ribosylglycohydrolase"/>
</dbReference>
<dbReference type="Pfam" id="PF03747">
    <property type="entry name" value="ADP_ribosyl_GH"/>
    <property type="match status" value="1"/>
</dbReference>
<dbReference type="SUPFAM" id="SSF101478">
    <property type="entry name" value="ADP-ribosylglycohydrolase"/>
    <property type="match status" value="1"/>
</dbReference>
<comment type="similarity">
    <text evidence="1">Belongs to the ADP-ribosylglycohydrolase family.</text>
</comment>
<dbReference type="Gene3D" id="1.10.4080.10">
    <property type="entry name" value="ADP-ribosylation/Crystallin J1"/>
    <property type="match status" value="1"/>
</dbReference>
<reference evidence="3" key="1">
    <citation type="submission" date="2019-08" db="EMBL/GenBank/DDBJ databases">
        <authorList>
            <person name="Kucharzyk K."/>
            <person name="Murdoch R.W."/>
            <person name="Higgins S."/>
            <person name="Loffler F."/>
        </authorList>
    </citation>
    <scope>NUCLEOTIDE SEQUENCE</scope>
</reference>
<protein>
    <recommendedName>
        <fullName evidence="4">ADP-ribosyl-[dinitrogen reductase] hydrolase</fullName>
    </recommendedName>
</protein>
<name>A0A644X4N8_9ZZZZ</name>
<evidence type="ECO:0000313" key="3">
    <source>
        <dbReference type="EMBL" id="MPM10821.1"/>
    </source>
</evidence>
<sequence>MHSVRAPGGTCLRSLSSGILGTMETPINSSKGCGGVMRCAPIGLFYDRAHYPIETVDLYGARSAALTHGHQLGFLSAAALVHIVNQCVYGDFSGDNALFDIAESCVAALNKEFASFEKVTQLTSLIEKAIALAKTNLPNTSAIAELGEGWVAEEAVAIALYCCLKYQNDFRTALIAAVNHSGDSDSTGSIAGNILGAYLGYARIPLGFLENLELFEAIKIISEDLFALAGTENNDVCYTENWQKKYIKADYRLV</sequence>